<dbReference type="SUPFAM" id="SSF88946">
    <property type="entry name" value="Sigma2 domain of RNA polymerase sigma factors"/>
    <property type="match status" value="1"/>
</dbReference>
<evidence type="ECO:0000313" key="9">
    <source>
        <dbReference type="Proteomes" id="UP001193389"/>
    </source>
</evidence>
<evidence type="ECO:0000256" key="5">
    <source>
        <dbReference type="ARBA" id="ARBA00023163"/>
    </source>
</evidence>
<dbReference type="GO" id="GO:0003677">
    <property type="term" value="F:DNA binding"/>
    <property type="evidence" value="ECO:0007669"/>
    <property type="project" value="UniProtKB-KW"/>
</dbReference>
<dbReference type="GO" id="GO:0016987">
    <property type="term" value="F:sigma factor activity"/>
    <property type="evidence" value="ECO:0007669"/>
    <property type="project" value="UniProtKB-KW"/>
</dbReference>
<dbReference type="NCBIfam" id="TIGR02937">
    <property type="entry name" value="sigma70-ECF"/>
    <property type="match status" value="1"/>
</dbReference>
<evidence type="ECO:0000256" key="1">
    <source>
        <dbReference type="ARBA" id="ARBA00010641"/>
    </source>
</evidence>
<protein>
    <recommendedName>
        <fullName evidence="6">RNA polymerase sigma factor</fullName>
    </recommendedName>
</protein>
<dbReference type="EMBL" id="AP018694">
    <property type="protein sequence ID" value="BBE20326.1"/>
    <property type="molecule type" value="Genomic_DNA"/>
</dbReference>
<dbReference type="Gene3D" id="1.10.1740.10">
    <property type="match status" value="1"/>
</dbReference>
<name>A0A5K7SFR9_9BACT</name>
<reference evidence="8" key="1">
    <citation type="journal article" date="2020" name="Int. J. Syst. Evol. Microbiol.">
        <title>Aquipluma nitroreducens gen. nov. sp. nov., a novel facultatively anaerobic bacterium isolated from a freshwater lake.</title>
        <authorList>
            <person name="Watanabe M."/>
            <person name="Kojima H."/>
            <person name="Fukui M."/>
        </authorList>
    </citation>
    <scope>NUCLEOTIDE SEQUENCE</scope>
    <source>
        <strain evidence="8">MeG22</strain>
    </source>
</reference>
<dbReference type="Pfam" id="PF04542">
    <property type="entry name" value="Sigma70_r2"/>
    <property type="match status" value="1"/>
</dbReference>
<evidence type="ECO:0000256" key="6">
    <source>
        <dbReference type="RuleBase" id="RU000716"/>
    </source>
</evidence>
<dbReference type="InterPro" id="IPR014284">
    <property type="entry name" value="RNA_pol_sigma-70_dom"/>
</dbReference>
<comment type="similarity">
    <text evidence="1 6">Belongs to the sigma-70 factor family. ECF subfamily.</text>
</comment>
<evidence type="ECO:0000256" key="3">
    <source>
        <dbReference type="ARBA" id="ARBA00023082"/>
    </source>
</evidence>
<dbReference type="PROSITE" id="PS01063">
    <property type="entry name" value="SIGMA70_ECF"/>
    <property type="match status" value="1"/>
</dbReference>
<keyword evidence="3 6" id="KW-0731">Sigma factor</keyword>
<gene>
    <name evidence="8" type="ORF">AQPE_4517</name>
</gene>
<dbReference type="InterPro" id="IPR007627">
    <property type="entry name" value="RNA_pol_sigma70_r2"/>
</dbReference>
<dbReference type="InterPro" id="IPR000838">
    <property type="entry name" value="RNA_pol_sigma70_ECF_CS"/>
</dbReference>
<proteinExistence type="inferred from homology"/>
<dbReference type="InterPro" id="IPR013249">
    <property type="entry name" value="RNA_pol_sigma70_r4_t2"/>
</dbReference>
<keyword evidence="2 6" id="KW-0805">Transcription regulation</keyword>
<dbReference type="NCBIfam" id="TIGR02985">
    <property type="entry name" value="Sig70_bacteroi1"/>
    <property type="match status" value="1"/>
</dbReference>
<dbReference type="InterPro" id="IPR014327">
    <property type="entry name" value="RNA_pol_sigma70_bacteroid"/>
</dbReference>
<dbReference type="InterPro" id="IPR000792">
    <property type="entry name" value="Tscrpt_reg_LuxR_C"/>
</dbReference>
<dbReference type="InterPro" id="IPR013324">
    <property type="entry name" value="RNA_pol_sigma_r3/r4-like"/>
</dbReference>
<evidence type="ECO:0000256" key="2">
    <source>
        <dbReference type="ARBA" id="ARBA00023015"/>
    </source>
</evidence>
<evidence type="ECO:0000313" key="8">
    <source>
        <dbReference type="EMBL" id="BBE20326.1"/>
    </source>
</evidence>
<keyword evidence="5 6" id="KW-0804">Transcription</keyword>
<keyword evidence="4 6" id="KW-0238">DNA-binding</keyword>
<dbReference type="InterPro" id="IPR013325">
    <property type="entry name" value="RNA_pol_sigma_r2"/>
</dbReference>
<dbReference type="RefSeq" id="WP_318348486.1">
    <property type="nucleotide sequence ID" value="NZ_AP018694.1"/>
</dbReference>
<dbReference type="SUPFAM" id="SSF88659">
    <property type="entry name" value="Sigma3 and sigma4 domains of RNA polymerase sigma factors"/>
    <property type="match status" value="1"/>
</dbReference>
<dbReference type="SMART" id="SM00421">
    <property type="entry name" value="HTH_LUXR"/>
    <property type="match status" value="1"/>
</dbReference>
<dbReference type="GO" id="GO:0006352">
    <property type="term" value="P:DNA-templated transcription initiation"/>
    <property type="evidence" value="ECO:0007669"/>
    <property type="project" value="InterPro"/>
</dbReference>
<dbReference type="PANTHER" id="PTHR43133">
    <property type="entry name" value="RNA POLYMERASE ECF-TYPE SIGMA FACTO"/>
    <property type="match status" value="1"/>
</dbReference>
<dbReference type="InterPro" id="IPR039425">
    <property type="entry name" value="RNA_pol_sigma-70-like"/>
</dbReference>
<dbReference type="Proteomes" id="UP001193389">
    <property type="component" value="Chromosome"/>
</dbReference>
<accession>A0A5K7SFR9</accession>
<dbReference type="InterPro" id="IPR036388">
    <property type="entry name" value="WH-like_DNA-bd_sf"/>
</dbReference>
<dbReference type="Pfam" id="PF08281">
    <property type="entry name" value="Sigma70_r4_2"/>
    <property type="match status" value="1"/>
</dbReference>
<evidence type="ECO:0000256" key="4">
    <source>
        <dbReference type="ARBA" id="ARBA00023125"/>
    </source>
</evidence>
<organism evidence="8 9">
    <name type="scientific">Aquipluma nitroreducens</name>
    <dbReference type="NCBI Taxonomy" id="2010828"/>
    <lineage>
        <taxon>Bacteria</taxon>
        <taxon>Pseudomonadati</taxon>
        <taxon>Bacteroidota</taxon>
        <taxon>Bacteroidia</taxon>
        <taxon>Marinilabiliales</taxon>
        <taxon>Prolixibacteraceae</taxon>
        <taxon>Aquipluma</taxon>
    </lineage>
</organism>
<dbReference type="AlphaFoldDB" id="A0A5K7SFR9"/>
<dbReference type="Gene3D" id="1.10.10.10">
    <property type="entry name" value="Winged helix-like DNA-binding domain superfamily/Winged helix DNA-binding domain"/>
    <property type="match status" value="1"/>
</dbReference>
<sequence length="194" mass="23008">MQVKDDNEYVECLKKDDFSAFDALFHKYSASLYAFALSITRDSFAAEEVTQLVFLKVWEKREQIKEHLSFKSFLFSVAYHETISWLRKEKSEKMRISEFGRITDFQTSETEQSVEFRNIEGLANQLIREMPEKRKEIFRLSREQGFSNKEIAEKLGISIKTVENQMTSALKYLREKLGKHDILGLLFYFLMFHQ</sequence>
<dbReference type="KEGG" id="anf:AQPE_4517"/>
<evidence type="ECO:0000259" key="7">
    <source>
        <dbReference type="SMART" id="SM00421"/>
    </source>
</evidence>
<feature type="domain" description="HTH luxR-type" evidence="7">
    <location>
        <begin position="127"/>
        <end position="189"/>
    </location>
</feature>
<keyword evidence="9" id="KW-1185">Reference proteome</keyword>
<dbReference type="PANTHER" id="PTHR43133:SF46">
    <property type="entry name" value="RNA POLYMERASE SIGMA-70 FACTOR ECF SUBFAMILY"/>
    <property type="match status" value="1"/>
</dbReference>